<dbReference type="EMBL" id="MFHH01000056">
    <property type="protein sequence ID" value="OGF63722.1"/>
    <property type="molecule type" value="Genomic_DNA"/>
</dbReference>
<sequence length="164" mass="18765">MAMKDFVIVQRNGKKYVQIFFGRETGNRFVVAGSESTKLDLINSDFVRAIYVSLPFWNEARFWGLIQPFATTMKEIKFEYTIATETLVSIRLPFAGFDIATCNEGIDVCVPVDAFVIGAFLWLQQHPIIFLSCLTANGQESFRSRWNLTLEKMAKSRPDPYQES</sequence>
<organism evidence="1 2">
    <name type="scientific">Candidatus Giovannonibacteria bacterium RIFCSPHIGHO2_02_42_15</name>
    <dbReference type="NCBI Taxonomy" id="1798329"/>
    <lineage>
        <taxon>Bacteria</taxon>
        <taxon>Candidatus Giovannoniibacteriota</taxon>
    </lineage>
</organism>
<dbReference type="Proteomes" id="UP000177451">
    <property type="component" value="Unassembled WGS sequence"/>
</dbReference>
<protein>
    <submittedName>
        <fullName evidence="1">Uncharacterized protein</fullName>
    </submittedName>
</protein>
<comment type="caution">
    <text evidence="1">The sequence shown here is derived from an EMBL/GenBank/DDBJ whole genome shotgun (WGS) entry which is preliminary data.</text>
</comment>
<evidence type="ECO:0000313" key="2">
    <source>
        <dbReference type="Proteomes" id="UP000177451"/>
    </source>
</evidence>
<reference evidence="1 2" key="1">
    <citation type="journal article" date="2016" name="Nat. Commun.">
        <title>Thousands of microbial genomes shed light on interconnected biogeochemical processes in an aquifer system.</title>
        <authorList>
            <person name="Anantharaman K."/>
            <person name="Brown C.T."/>
            <person name="Hug L.A."/>
            <person name="Sharon I."/>
            <person name="Castelle C.J."/>
            <person name="Probst A.J."/>
            <person name="Thomas B.C."/>
            <person name="Singh A."/>
            <person name="Wilkins M.J."/>
            <person name="Karaoz U."/>
            <person name="Brodie E.L."/>
            <person name="Williams K.H."/>
            <person name="Hubbard S.S."/>
            <person name="Banfield J.F."/>
        </authorList>
    </citation>
    <scope>NUCLEOTIDE SEQUENCE [LARGE SCALE GENOMIC DNA]</scope>
</reference>
<gene>
    <name evidence="1" type="ORF">A2Z53_00500</name>
</gene>
<dbReference type="AlphaFoldDB" id="A0A1F5VJW2"/>
<evidence type="ECO:0000313" key="1">
    <source>
        <dbReference type="EMBL" id="OGF63722.1"/>
    </source>
</evidence>
<proteinExistence type="predicted"/>
<accession>A0A1F5VJW2</accession>
<name>A0A1F5VJW2_9BACT</name>